<keyword evidence="5" id="KW-0479">Metal-binding</keyword>
<feature type="region of interest" description="Disordered" evidence="17">
    <location>
        <begin position="378"/>
        <end position="403"/>
    </location>
</feature>
<evidence type="ECO:0000256" key="11">
    <source>
        <dbReference type="ARBA" id="ARBA00023125"/>
    </source>
</evidence>
<organism evidence="19 20">
    <name type="scientific">Fusarium ambrosium</name>
    <dbReference type="NCBI Taxonomy" id="131363"/>
    <lineage>
        <taxon>Eukaryota</taxon>
        <taxon>Fungi</taxon>
        <taxon>Dikarya</taxon>
        <taxon>Ascomycota</taxon>
        <taxon>Pezizomycotina</taxon>
        <taxon>Sordariomycetes</taxon>
        <taxon>Hypocreomycetidae</taxon>
        <taxon>Hypocreales</taxon>
        <taxon>Nectriaceae</taxon>
        <taxon>Fusarium</taxon>
        <taxon>Fusarium solani species complex</taxon>
    </lineage>
</organism>
<feature type="region of interest" description="Disordered" evidence="17">
    <location>
        <begin position="315"/>
        <end position="356"/>
    </location>
</feature>
<evidence type="ECO:0000256" key="16">
    <source>
        <dbReference type="PROSITE-ProRule" id="PRU00282"/>
    </source>
</evidence>
<comment type="similarity">
    <text evidence="2">Belongs to the mitochondrial carrier (TC 2.A.29) family.</text>
</comment>
<dbReference type="PANTHER" id="PTHR31313:SF86">
    <property type="entry name" value="ZN(2)-C6 FUNGAL-TYPE DOMAIN-CONTAINING PROTEIN"/>
    <property type="match status" value="1"/>
</dbReference>
<dbReference type="GO" id="GO:0008270">
    <property type="term" value="F:zinc ion binding"/>
    <property type="evidence" value="ECO:0007669"/>
    <property type="project" value="InterPro"/>
</dbReference>
<evidence type="ECO:0000259" key="18">
    <source>
        <dbReference type="SMART" id="SM00906"/>
    </source>
</evidence>
<keyword evidence="9" id="KW-1133">Transmembrane helix</keyword>
<sequence length="931" mass="102621">MAPDEIQKPKKPSAGVSILAGATAGAVEISITYPFEFAKTRSQLNRHLPDSKKLPWPPFPSKEWYTGCTTLIIGNAVKAATRFVAYNGFRSLLADEEGKLNGPRTLMAGFAAGVAESTFAVTPFESIKTQLIDDKKRSHPRMRGFIHGSTVIARERGIRGFFQGFVPSTARQAANSAVRFTSYETLKGQALQWSGQEKLSSALTFVAGGLAGIITVYTTMPLDVVKTRMQSLEASRNYSNSIACAVSIFKNEGLKVFWSGALPRLGRLSLSGAIVFSVPTFSQIIELQRTQAALNAFIVKLRQSSPEERQRLLDSAVDEDGNVRVSPGPDEGPLPDHEGLRYLPRRPHQGPTETPIISSEDELDIAHFISVDDAGQPSSFGPSSALHNPARSETGLSPSRQSATQDNIRNGLIANAALQRHQEYGLARLPAIDGIPTELALHLLNLHWARQHHTFLLTYRPAVMRDLECSGPYCSNFMLNAIFACCSKFSRRPEVRDNPDDPATAGRRFFRRCDELLARESLLTKPQVSTIVGLLLLGSTYNARGETSKGWLYTGYALRMVYDLGLHLDPKQTTDSAEEIEIRRRVFWGAFVCDKLQSLYLGRPVAINLRDSQVSREFLDLYEEKEPFLFPAIASVSSPGLPEGIGDAIPLHSVSTFQQLCMLSKIMTTIINRFYVVGATFSNAQNSLQQVDKALQQWRGSLSPDLDFQPWLSPGVPVPRQPPNVMVLHNLYHSLIILVHRPFISDGHLRSAAAPVRSWERCTVAARCITSIALTYKSTFSLAGAPYVLGYTIYVACTIHVRNAASQEHQSGDHLSLLKASLACLDELCTANPGVAKPANIIRRLVEANKLDLMAEEAQTIDQSSFTFDLDAILNMFPANQGPDVDFVMPGYRRMCSFGDAGINNNNMQPRYCIRHLKGPGKVRSARQEQG</sequence>
<evidence type="ECO:0000313" key="19">
    <source>
        <dbReference type="EMBL" id="RSL92650.1"/>
    </source>
</evidence>
<evidence type="ECO:0000256" key="4">
    <source>
        <dbReference type="ARBA" id="ARBA00022692"/>
    </source>
</evidence>
<evidence type="ECO:0000256" key="14">
    <source>
        <dbReference type="ARBA" id="ARBA00023163"/>
    </source>
</evidence>
<dbReference type="SMART" id="SM00906">
    <property type="entry name" value="Fungal_trans"/>
    <property type="match status" value="1"/>
</dbReference>
<comment type="caution">
    <text evidence="19">The sequence shown here is derived from an EMBL/GenBank/DDBJ whole genome shotgun (WGS) entry which is preliminary data.</text>
</comment>
<keyword evidence="7" id="KW-0999">Mitochondrion inner membrane</keyword>
<gene>
    <name evidence="19" type="ORF">CDV31_015057</name>
</gene>
<evidence type="ECO:0000256" key="2">
    <source>
        <dbReference type="ARBA" id="ARBA00006375"/>
    </source>
</evidence>
<dbReference type="SUPFAM" id="SSF103506">
    <property type="entry name" value="Mitochondrial carrier"/>
    <property type="match status" value="1"/>
</dbReference>
<evidence type="ECO:0000256" key="9">
    <source>
        <dbReference type="ARBA" id="ARBA00022989"/>
    </source>
</evidence>
<dbReference type="GO" id="GO:0005743">
    <property type="term" value="C:mitochondrial inner membrane"/>
    <property type="evidence" value="ECO:0007669"/>
    <property type="project" value="UniProtKB-SubCell"/>
</dbReference>
<comment type="subcellular location">
    <subcellularLocation>
        <location evidence="1">Mitochondrion inner membrane</location>
        <topology evidence="1">Multi-pass membrane protein</topology>
    </subcellularLocation>
</comment>
<evidence type="ECO:0000313" key="20">
    <source>
        <dbReference type="Proteomes" id="UP000288429"/>
    </source>
</evidence>
<protein>
    <recommendedName>
        <fullName evidence="18">Xylanolytic transcriptional activator regulatory domain-containing protein</fullName>
    </recommendedName>
</protein>
<dbReference type="FunFam" id="1.50.40.10:FF:000064">
    <property type="entry name" value="Mitochondrial tricarboxylate transporter (Ctp)"/>
    <property type="match status" value="1"/>
</dbReference>
<proteinExistence type="inferred from homology"/>
<feature type="domain" description="Xylanolytic transcriptional activator regulatory" evidence="18">
    <location>
        <begin position="550"/>
        <end position="624"/>
    </location>
</feature>
<keyword evidence="20" id="KW-1185">Reference proteome</keyword>
<keyword evidence="13 16" id="KW-0472">Membrane</keyword>
<evidence type="ECO:0000256" key="8">
    <source>
        <dbReference type="ARBA" id="ARBA00022833"/>
    </source>
</evidence>
<dbReference type="CDD" id="cd12148">
    <property type="entry name" value="fungal_TF_MHR"/>
    <property type="match status" value="1"/>
</dbReference>
<evidence type="ECO:0000256" key="10">
    <source>
        <dbReference type="ARBA" id="ARBA00023015"/>
    </source>
</evidence>
<feature type="repeat" description="Solcar" evidence="16">
    <location>
        <begin position="103"/>
        <end position="189"/>
    </location>
</feature>
<dbReference type="Pfam" id="PF04082">
    <property type="entry name" value="Fungal_trans"/>
    <property type="match status" value="1"/>
</dbReference>
<keyword evidence="3" id="KW-0813">Transport</keyword>
<accession>A0A428SSI1</accession>
<feature type="repeat" description="Solcar" evidence="16">
    <location>
        <begin position="12"/>
        <end position="92"/>
    </location>
</feature>
<feature type="repeat" description="Solcar" evidence="16">
    <location>
        <begin position="199"/>
        <end position="285"/>
    </location>
</feature>
<dbReference type="AlphaFoldDB" id="A0A428SSI1"/>
<evidence type="ECO:0000256" key="13">
    <source>
        <dbReference type="ARBA" id="ARBA00023136"/>
    </source>
</evidence>
<keyword evidence="10" id="KW-0805">Transcription regulation</keyword>
<dbReference type="InterPro" id="IPR007219">
    <property type="entry name" value="XnlR_reg_dom"/>
</dbReference>
<dbReference type="Gene3D" id="1.50.40.10">
    <property type="entry name" value="Mitochondrial carrier domain"/>
    <property type="match status" value="2"/>
</dbReference>
<dbReference type="InterPro" id="IPR018108">
    <property type="entry name" value="MCP_transmembrane"/>
</dbReference>
<keyword evidence="11" id="KW-0238">DNA-binding</keyword>
<evidence type="ECO:0000256" key="15">
    <source>
        <dbReference type="ARBA" id="ARBA00023242"/>
    </source>
</evidence>
<keyword evidence="6" id="KW-0677">Repeat</keyword>
<evidence type="ECO:0000256" key="7">
    <source>
        <dbReference type="ARBA" id="ARBA00022792"/>
    </source>
</evidence>
<evidence type="ECO:0000256" key="6">
    <source>
        <dbReference type="ARBA" id="ARBA00022737"/>
    </source>
</evidence>
<evidence type="ECO:0000256" key="17">
    <source>
        <dbReference type="SAM" id="MobiDB-lite"/>
    </source>
</evidence>
<evidence type="ECO:0000256" key="3">
    <source>
        <dbReference type="ARBA" id="ARBA00022448"/>
    </source>
</evidence>
<dbReference type="PROSITE" id="PS50920">
    <property type="entry name" value="SOLCAR"/>
    <property type="match status" value="3"/>
</dbReference>
<dbReference type="GO" id="GO:0003677">
    <property type="term" value="F:DNA binding"/>
    <property type="evidence" value="ECO:0007669"/>
    <property type="project" value="UniProtKB-KW"/>
</dbReference>
<dbReference type="EMBL" id="NIZV01000374">
    <property type="protein sequence ID" value="RSL92650.1"/>
    <property type="molecule type" value="Genomic_DNA"/>
</dbReference>
<dbReference type="Proteomes" id="UP000288429">
    <property type="component" value="Unassembled WGS sequence"/>
</dbReference>
<feature type="compositionally biased region" description="Polar residues" evidence="17">
    <location>
        <begin position="394"/>
        <end position="403"/>
    </location>
</feature>
<reference evidence="19 20" key="1">
    <citation type="submission" date="2017-06" db="EMBL/GenBank/DDBJ databases">
        <title>Cmopartive genomic analysis of Ambrosia Fusariam Clade fungi.</title>
        <authorList>
            <person name="Stajich J.E."/>
            <person name="Carrillo J."/>
            <person name="Kijimoto T."/>
            <person name="Eskalen A."/>
            <person name="O'Donnell K."/>
            <person name="Kasson M."/>
        </authorList>
    </citation>
    <scope>NUCLEOTIDE SEQUENCE [LARGE SCALE GENOMIC DNA]</scope>
    <source>
        <strain evidence="19 20">NRRL 20438</strain>
    </source>
</reference>
<evidence type="ECO:0000256" key="12">
    <source>
        <dbReference type="ARBA" id="ARBA00023128"/>
    </source>
</evidence>
<dbReference type="Pfam" id="PF00153">
    <property type="entry name" value="Mito_carr"/>
    <property type="match status" value="3"/>
</dbReference>
<name>A0A428SSI1_9HYPO</name>
<keyword evidence="12" id="KW-0496">Mitochondrion</keyword>
<keyword evidence="8" id="KW-0862">Zinc</keyword>
<keyword evidence="14" id="KW-0804">Transcription</keyword>
<keyword evidence="15" id="KW-0539">Nucleus</keyword>
<dbReference type="GO" id="GO:0006351">
    <property type="term" value="P:DNA-templated transcription"/>
    <property type="evidence" value="ECO:0007669"/>
    <property type="project" value="InterPro"/>
</dbReference>
<evidence type="ECO:0000256" key="1">
    <source>
        <dbReference type="ARBA" id="ARBA00004448"/>
    </source>
</evidence>
<keyword evidence="4 16" id="KW-0812">Transmembrane</keyword>
<dbReference type="InterPro" id="IPR023395">
    <property type="entry name" value="MCP_dom_sf"/>
</dbReference>
<dbReference type="PANTHER" id="PTHR31313">
    <property type="entry name" value="TY1 ENHANCER ACTIVATOR"/>
    <property type="match status" value="1"/>
</dbReference>
<dbReference type="InterPro" id="IPR051615">
    <property type="entry name" value="Transcr_Regulatory_Elem"/>
</dbReference>
<evidence type="ECO:0000256" key="5">
    <source>
        <dbReference type="ARBA" id="ARBA00022723"/>
    </source>
</evidence>